<keyword evidence="2" id="KW-0472">Membrane</keyword>
<protein>
    <recommendedName>
        <fullName evidence="5">Chromosome partition protein Smc</fullName>
    </recommendedName>
</protein>
<keyword evidence="2" id="KW-1133">Transmembrane helix</keyword>
<keyword evidence="2" id="KW-0812">Transmembrane</keyword>
<dbReference type="Proteomes" id="UP001597440">
    <property type="component" value="Unassembled WGS sequence"/>
</dbReference>
<feature type="transmembrane region" description="Helical" evidence="2">
    <location>
        <begin position="20"/>
        <end position="43"/>
    </location>
</feature>
<feature type="transmembrane region" description="Helical" evidence="2">
    <location>
        <begin position="63"/>
        <end position="89"/>
    </location>
</feature>
<sequence length="266" mass="31571">MKELLSTIFTTSKERIANPIIGTFIISWTAFNWKPIAFILFSNKKIEDKIVYIDSNFANIGNLLIFPLITVVIYLLIIPYINLLFEYLLEFPRVKRNMISISKQKQLINNEKQLAIEEIKLEEAKIEFRERKNHNALVESLQKQIIEKDNQIIEEIEKSENLLADARKQVQRTNKQIEELSNSTTQQINSYVEENRILKENIVEKDKYLSDLKQKQRIRELEMENRHNAVQQENIHLSTEFNDLKRELSQSYNNIYAIENSRKNNR</sequence>
<reference evidence="4" key="1">
    <citation type="journal article" date="2019" name="Int. J. Syst. Evol. Microbiol.">
        <title>The Global Catalogue of Microorganisms (GCM) 10K type strain sequencing project: providing services to taxonomists for standard genome sequencing and annotation.</title>
        <authorList>
            <consortium name="The Broad Institute Genomics Platform"/>
            <consortium name="The Broad Institute Genome Sequencing Center for Infectious Disease"/>
            <person name="Wu L."/>
            <person name="Ma J."/>
        </authorList>
    </citation>
    <scope>NUCLEOTIDE SEQUENCE [LARGE SCALE GENOMIC DNA]</scope>
    <source>
        <strain evidence="4">KCTC 52298</strain>
    </source>
</reference>
<proteinExistence type="predicted"/>
<keyword evidence="4" id="KW-1185">Reference proteome</keyword>
<evidence type="ECO:0000313" key="3">
    <source>
        <dbReference type="EMBL" id="MFD2554760.1"/>
    </source>
</evidence>
<evidence type="ECO:0000256" key="1">
    <source>
        <dbReference type="SAM" id="Coils"/>
    </source>
</evidence>
<name>A0ABW5L2K8_9SPHI</name>
<dbReference type="EMBL" id="JBHULD010000014">
    <property type="protein sequence ID" value="MFD2554760.1"/>
    <property type="molecule type" value="Genomic_DNA"/>
</dbReference>
<gene>
    <name evidence="3" type="ORF">ACFSQW_10190</name>
</gene>
<keyword evidence="1" id="KW-0175">Coiled coil</keyword>
<dbReference type="RefSeq" id="WP_210353151.1">
    <property type="nucleotide sequence ID" value="NZ_JAEQMU010000001.1"/>
</dbReference>
<organism evidence="3 4">
    <name type="scientific">Sphingobacterium tabacisoli</name>
    <dbReference type="NCBI Taxonomy" id="2044855"/>
    <lineage>
        <taxon>Bacteria</taxon>
        <taxon>Pseudomonadati</taxon>
        <taxon>Bacteroidota</taxon>
        <taxon>Sphingobacteriia</taxon>
        <taxon>Sphingobacteriales</taxon>
        <taxon>Sphingobacteriaceae</taxon>
        <taxon>Sphingobacterium</taxon>
    </lineage>
</organism>
<feature type="coiled-coil region" evidence="1">
    <location>
        <begin position="107"/>
        <end position="183"/>
    </location>
</feature>
<comment type="caution">
    <text evidence="3">The sequence shown here is derived from an EMBL/GenBank/DDBJ whole genome shotgun (WGS) entry which is preliminary data.</text>
</comment>
<accession>A0ABW5L2K8</accession>
<evidence type="ECO:0008006" key="5">
    <source>
        <dbReference type="Google" id="ProtNLM"/>
    </source>
</evidence>
<evidence type="ECO:0000256" key="2">
    <source>
        <dbReference type="SAM" id="Phobius"/>
    </source>
</evidence>
<evidence type="ECO:0000313" key="4">
    <source>
        <dbReference type="Proteomes" id="UP001597440"/>
    </source>
</evidence>